<dbReference type="InterPro" id="IPR002052">
    <property type="entry name" value="DNA_methylase_N6_adenine_CS"/>
</dbReference>
<dbReference type="Pfam" id="PF07669">
    <property type="entry name" value="Eco57I"/>
    <property type="match status" value="1"/>
</dbReference>
<feature type="coiled-coil region" evidence="6">
    <location>
        <begin position="1177"/>
        <end position="1204"/>
    </location>
</feature>
<dbReference type="eggNOG" id="COG0827">
    <property type="taxonomic scope" value="Bacteria"/>
</dbReference>
<organism evidence="8 9">
    <name type="scientific">Tepidanaerobacter acetatoxydans (strain DSM 21804 / JCM 16047 / Re1)</name>
    <dbReference type="NCBI Taxonomy" id="1209989"/>
    <lineage>
        <taxon>Bacteria</taxon>
        <taxon>Bacillati</taxon>
        <taxon>Bacillota</taxon>
        <taxon>Clostridia</taxon>
        <taxon>Thermosediminibacterales</taxon>
        <taxon>Tepidanaerobacteraceae</taxon>
        <taxon>Tepidanaerobacter</taxon>
    </lineage>
</organism>
<dbReference type="GO" id="GO:0032259">
    <property type="term" value="P:methylation"/>
    <property type="evidence" value="ECO:0007669"/>
    <property type="project" value="UniProtKB-KW"/>
</dbReference>
<feature type="domain" description="Type II methyltransferase M.TaqI-like" evidence="7">
    <location>
        <begin position="362"/>
        <end position="604"/>
    </location>
</feature>
<dbReference type="InterPro" id="IPR029063">
    <property type="entry name" value="SAM-dependent_MTases_sf"/>
</dbReference>
<evidence type="ECO:0000259" key="7">
    <source>
        <dbReference type="Pfam" id="PF07669"/>
    </source>
</evidence>
<dbReference type="EMBL" id="HF563609">
    <property type="protein sequence ID" value="CDI40425.1"/>
    <property type="molecule type" value="Genomic_DNA"/>
</dbReference>
<accession>F4LVE8</accession>
<evidence type="ECO:0000256" key="4">
    <source>
        <dbReference type="ARBA" id="ARBA00022691"/>
    </source>
</evidence>
<dbReference type="REBASE" id="35710">
    <property type="entry name" value="TspRe1ORF533P"/>
</dbReference>
<dbReference type="PROSITE" id="PS00092">
    <property type="entry name" value="N6_MTASE"/>
    <property type="match status" value="1"/>
</dbReference>
<dbReference type="RefSeq" id="WP_013777646.1">
    <property type="nucleotide sequence ID" value="NC_015519.1"/>
</dbReference>
<evidence type="ECO:0000256" key="3">
    <source>
        <dbReference type="ARBA" id="ARBA00022679"/>
    </source>
</evidence>
<sequence length="1253" mass="146132">MDKSLIKNYAVWARNKLIEDISQRAYELGITENEIKKPEEVSQDYIRINGKKLKSFEINQRKSLEAKIREKGFEQVVEEVAYTWFNRIIALRFMEVNGYIPTGVRVLSSAEPGKTEPDIITYAEHIDLDLNQEVVARLKDENDTEELFRYLLVKQCNKLNDILPGLFEKIGDYTDILLPKNLLSEGSIIRRLVSDIPEEYFKEQVEIIGWLYQYYISEKKDEVFAGLKKNQKITKEKIPAATQLFTPKWIVKYMVENSLGRLWLEKISGQEIVGSGKWVVDSKKLKEKWKYYIDEAEQEPEVEEQLKKIRAESKDMKPEDIKVLDPAMGSGHILVYAFDVLFDIYKSAGYSEREIPKLILENNLYGLDIDDRAGQLAYFAVMMKARSKNRRIFRENIDINLCSIQESNGIPEETITYFAGGKKFISKTELEEKIKGKDNLSDADFEIQARYLIHVFQDAKEYGSILEVKKLDFDKTENRLEEIRQNHPGDAFEFGHKQILLEKLPPLIKQAKIMSSKYDVVVTNPPYMGRKGMNNALKKYVDEHYKDSKNDLFAVFMEVGINYLEQYGFMGMINQQSWMFLSSFEKLRSKLMKNITIINIVHLGPRAFNEIRGEVVQTVAFVFAKWRELYPTSMKQLKSSYIRLVDFSSAYEKKKKFINAIEDKNVNYRYDNVKQEMFSKIPGGPIAYWVNKKIVNIFQNKLLGDMAKVRKGMDTGNNERFLRYWYEVSRCKVGIGLRKGEDTIKFAKKWIPYNKGGGFRKWYGNNEYVINWLNNGLELKEHKSANLRSINLYFKEALSWTLISSKNSFGLRYVPKGFIFDSNGSAIFIDKDKIRYILGFGITKVASELLKILSSTLAFNISDVASLPIKLANSDKCLNKINHIVDLSISISKTDWDSFETSWDFKKHPILTHKGDADTIEQAFNNWAEFAEKQFYQLKANEEELNRIFIKIYGLEDELTPEVDEKDVTVSKADRERDIKSFISYAVGCMFGRYSPDVEGLVYAGGEWSDKWKIENGQWKVRKLVKDEDNDILEDTWIDATFAPESDNTIPITDEEYFEDDIVARFIEFLKVTFGEEKLEENLDYIAESIGKRKSETSRQALRRYFLKDFYKNHVQTYKQRPIYWLFDSGRQDGFKALIYMHRYDEHIAARVRIDYLHKLQRKYEDEIKRLDVIIDSNLSLREKNNARKAKEKLQKQIQECLEYDQVIAHVANQRIKIDLDDGVIVNYAKFQGIEIPQGEGKKPLKANLLAKI</sequence>
<dbReference type="GO" id="GO:0006304">
    <property type="term" value="P:DNA modification"/>
    <property type="evidence" value="ECO:0007669"/>
    <property type="project" value="InterPro"/>
</dbReference>
<evidence type="ECO:0000256" key="5">
    <source>
        <dbReference type="ARBA" id="ARBA00047942"/>
    </source>
</evidence>
<name>F4LVE8_TEPAE</name>
<dbReference type="SUPFAM" id="SSF53335">
    <property type="entry name" value="S-adenosyl-L-methionine-dependent methyltransferases"/>
    <property type="match status" value="1"/>
</dbReference>
<dbReference type="EC" id="2.1.1.72" evidence="1"/>
<dbReference type="InterPro" id="IPR050953">
    <property type="entry name" value="N4_N6_ade-DNA_methylase"/>
</dbReference>
<evidence type="ECO:0000256" key="2">
    <source>
        <dbReference type="ARBA" id="ARBA00022603"/>
    </source>
</evidence>
<dbReference type="InterPro" id="IPR047939">
    <property type="entry name" value="BREX_1_PglX"/>
</dbReference>
<dbReference type="Gene3D" id="3.40.50.150">
    <property type="entry name" value="Vaccinia Virus protein VP39"/>
    <property type="match status" value="1"/>
</dbReference>
<dbReference type="AlphaFoldDB" id="F4LVE8"/>
<keyword evidence="3" id="KW-0808">Transferase</keyword>
<dbReference type="NCBIfam" id="NF033452">
    <property type="entry name" value="BREX_1_MTaseX"/>
    <property type="match status" value="1"/>
</dbReference>
<dbReference type="KEGG" id="tep:TepRe1_0533"/>
<dbReference type="eggNOG" id="COG1002">
    <property type="taxonomic scope" value="Bacteria"/>
</dbReference>
<dbReference type="REBASE" id="72712">
    <property type="entry name" value="TacRe1ORF584P"/>
</dbReference>
<evidence type="ECO:0000256" key="1">
    <source>
        <dbReference type="ARBA" id="ARBA00011900"/>
    </source>
</evidence>
<comment type="catalytic activity">
    <reaction evidence="5">
        <text>a 2'-deoxyadenosine in DNA + S-adenosyl-L-methionine = an N(6)-methyl-2'-deoxyadenosine in DNA + S-adenosyl-L-homocysteine + H(+)</text>
        <dbReference type="Rhea" id="RHEA:15197"/>
        <dbReference type="Rhea" id="RHEA-COMP:12418"/>
        <dbReference type="Rhea" id="RHEA-COMP:12419"/>
        <dbReference type="ChEBI" id="CHEBI:15378"/>
        <dbReference type="ChEBI" id="CHEBI:57856"/>
        <dbReference type="ChEBI" id="CHEBI:59789"/>
        <dbReference type="ChEBI" id="CHEBI:90615"/>
        <dbReference type="ChEBI" id="CHEBI:90616"/>
        <dbReference type="EC" id="2.1.1.72"/>
    </reaction>
</comment>
<dbReference type="OrthoDB" id="32195at2"/>
<dbReference type="STRING" id="1209989.TepRe1_0533"/>
<evidence type="ECO:0000256" key="6">
    <source>
        <dbReference type="SAM" id="Coils"/>
    </source>
</evidence>
<evidence type="ECO:0000313" key="9">
    <source>
        <dbReference type="Proteomes" id="UP000010802"/>
    </source>
</evidence>
<evidence type="ECO:0000313" key="8">
    <source>
        <dbReference type="EMBL" id="CDI40425.1"/>
    </source>
</evidence>
<dbReference type="HOGENOM" id="CLU_007510_1_0_9"/>
<dbReference type="GO" id="GO:0003676">
    <property type="term" value="F:nucleic acid binding"/>
    <property type="evidence" value="ECO:0007669"/>
    <property type="project" value="InterPro"/>
</dbReference>
<keyword evidence="2" id="KW-0489">Methyltransferase</keyword>
<dbReference type="InterPro" id="IPR011639">
    <property type="entry name" value="MethylTrfase_TaqI-like_dom"/>
</dbReference>
<dbReference type="PANTHER" id="PTHR33841:SF1">
    <property type="entry name" value="DNA METHYLTRANSFERASE A"/>
    <property type="match status" value="1"/>
</dbReference>
<reference evidence="9" key="1">
    <citation type="journal article" date="2013" name="Genome Announc.">
        <title>First genome sequence of a syntrophic acetate-oxidizing bacterium, Tepidanaerobacter acetatoxydans strain Re1.</title>
        <authorList>
            <person name="Manzoor S."/>
            <person name="Bongcam-Rudloff E."/>
            <person name="Schnurer A."/>
            <person name="Muller B."/>
        </authorList>
    </citation>
    <scope>NUCLEOTIDE SEQUENCE [LARGE SCALE GENOMIC DNA]</scope>
    <source>
        <strain evidence="9">Re1</strain>
    </source>
</reference>
<keyword evidence="4" id="KW-0949">S-adenosyl-L-methionine</keyword>
<protein>
    <recommendedName>
        <fullName evidence="1">site-specific DNA-methyltransferase (adenine-specific)</fullName>
        <ecNumber evidence="1">2.1.1.72</ecNumber>
    </recommendedName>
</protein>
<proteinExistence type="predicted"/>
<dbReference type="PANTHER" id="PTHR33841">
    <property type="entry name" value="DNA METHYLTRANSFERASE YEEA-RELATED"/>
    <property type="match status" value="1"/>
</dbReference>
<gene>
    <name evidence="8" type="ordered locus">TEPIRE1_0584</name>
</gene>
<keyword evidence="6" id="KW-0175">Coiled coil</keyword>
<dbReference type="Proteomes" id="UP000010802">
    <property type="component" value="Chromosome"/>
</dbReference>
<keyword evidence="9" id="KW-1185">Reference proteome</keyword>
<dbReference type="KEGG" id="tae:TepiRe1_0584"/>
<dbReference type="GO" id="GO:0009007">
    <property type="term" value="F:site-specific DNA-methyltransferase (adenine-specific) activity"/>
    <property type="evidence" value="ECO:0007669"/>
    <property type="project" value="UniProtKB-EC"/>
</dbReference>